<dbReference type="Gene3D" id="1.10.260.40">
    <property type="entry name" value="lambda repressor-like DNA-binding domains"/>
    <property type="match status" value="1"/>
</dbReference>
<dbReference type="InterPro" id="IPR036286">
    <property type="entry name" value="LexA/Signal_pep-like_sf"/>
</dbReference>
<dbReference type="Pfam" id="PF00717">
    <property type="entry name" value="Peptidase_S24"/>
    <property type="match status" value="1"/>
</dbReference>
<evidence type="ECO:0000313" key="8">
    <source>
        <dbReference type="Proteomes" id="UP000701680"/>
    </source>
</evidence>
<dbReference type="GO" id="GO:0003677">
    <property type="term" value="F:DNA binding"/>
    <property type="evidence" value="ECO:0007669"/>
    <property type="project" value="UniProtKB-KW"/>
</dbReference>
<dbReference type="PANTHER" id="PTHR40661">
    <property type="match status" value="1"/>
</dbReference>
<dbReference type="CDD" id="cd00093">
    <property type="entry name" value="HTH_XRE"/>
    <property type="match status" value="1"/>
</dbReference>
<dbReference type="Proteomes" id="UP000701680">
    <property type="component" value="Unassembled WGS sequence"/>
</dbReference>
<evidence type="ECO:0000256" key="3">
    <source>
        <dbReference type="ARBA" id="ARBA00023163"/>
    </source>
</evidence>
<evidence type="ECO:0000259" key="4">
    <source>
        <dbReference type="PROSITE" id="PS50943"/>
    </source>
</evidence>
<dbReference type="SUPFAM" id="SSF51306">
    <property type="entry name" value="LexA/Signal peptidase"/>
    <property type="match status" value="1"/>
</dbReference>
<dbReference type="EMBL" id="JAAIUO010000006">
    <property type="protein sequence ID" value="NSK15074.1"/>
    <property type="molecule type" value="Genomic_DNA"/>
</dbReference>
<dbReference type="RefSeq" id="WP_101695962.1">
    <property type="nucleotide sequence ID" value="NZ_JAAITX010000006.1"/>
</dbReference>
<dbReference type="Gene3D" id="2.10.109.10">
    <property type="entry name" value="Umud Fragment, subunit A"/>
    <property type="match status" value="1"/>
</dbReference>
<accession>A0A850HI82</accession>
<keyword evidence="1" id="KW-0805">Transcription regulation</keyword>
<dbReference type="Proteomes" id="UP000528555">
    <property type="component" value="Unassembled WGS sequence"/>
</dbReference>
<evidence type="ECO:0000256" key="2">
    <source>
        <dbReference type="ARBA" id="ARBA00023125"/>
    </source>
</evidence>
<sequence>MGVGSRIQERRRELDMSRSELANQVGITPSAIANYENSVSYPKKEILIALMATLQVDANYLYRDYLSDQMVRTLCDGMVPEREQESIDKYRKLSDAGKEVVNMVIDEEYQRLERHGWDHYPCWKPGERLKNTGFILQEHRHVLYVPEGSIPKEADFCFQIQIDRYEPVFKKYDIVALGRRPTGHNEMGVFYLNDACYIRRLYHVGGERILKALNVMDPDVRVTEEDDFRCFGTILGKVQGEYELRME</sequence>
<dbReference type="InterPro" id="IPR001387">
    <property type="entry name" value="Cro/C1-type_HTH"/>
</dbReference>
<dbReference type="OrthoDB" id="2475196at2"/>
<dbReference type="Pfam" id="PF01381">
    <property type="entry name" value="HTH_3"/>
    <property type="match status" value="1"/>
</dbReference>
<comment type="caution">
    <text evidence="6">The sequence shown here is derived from an EMBL/GenBank/DDBJ whole genome shotgun (WGS) entry which is preliminary data.</text>
</comment>
<keyword evidence="7" id="KW-1185">Reference proteome</keyword>
<organism evidence="6 7">
    <name type="scientific">Dorea phocaeensis</name>
    <dbReference type="NCBI Taxonomy" id="2040291"/>
    <lineage>
        <taxon>Bacteria</taxon>
        <taxon>Bacillati</taxon>
        <taxon>Bacillota</taxon>
        <taxon>Clostridia</taxon>
        <taxon>Lachnospirales</taxon>
        <taxon>Lachnospiraceae</taxon>
        <taxon>Dorea</taxon>
    </lineage>
</organism>
<feature type="domain" description="HTH cro/C1-type" evidence="4">
    <location>
        <begin position="7"/>
        <end position="61"/>
    </location>
</feature>
<evidence type="ECO:0000313" key="6">
    <source>
        <dbReference type="EMBL" id="NVH58848.1"/>
    </source>
</evidence>
<dbReference type="AlphaFoldDB" id="A0A850HI82"/>
<dbReference type="PANTHER" id="PTHR40661:SF3">
    <property type="entry name" value="FELS-1 PROPHAGE TRANSCRIPTIONAL REGULATOR"/>
    <property type="match status" value="1"/>
</dbReference>
<dbReference type="InterPro" id="IPR015927">
    <property type="entry name" value="Peptidase_S24_S26A/B/C"/>
</dbReference>
<dbReference type="EMBL" id="JAAITX010000006">
    <property type="protein sequence ID" value="NVH58848.1"/>
    <property type="molecule type" value="Genomic_DNA"/>
</dbReference>
<protein>
    <submittedName>
        <fullName evidence="6">Helix-turn-helix domain-containing protein</fullName>
    </submittedName>
</protein>
<reference evidence="7 8" key="1">
    <citation type="journal article" date="2020" name="Cell Host Microbe">
        <title>Functional and Genomic Variation between Human-Derived Isolates of Lachnospiraceae Reveals Inter- and Intra-Species Diversity.</title>
        <authorList>
            <person name="Sorbara M.T."/>
            <person name="Littmann E.R."/>
            <person name="Fontana E."/>
            <person name="Moody T.U."/>
            <person name="Kohout C.E."/>
            <person name="Gjonbalaj M."/>
            <person name="Eaton V."/>
            <person name="Seok R."/>
            <person name="Leiner I.M."/>
            <person name="Pamer E.G."/>
        </authorList>
    </citation>
    <scope>NUCLEOTIDE SEQUENCE [LARGE SCALE GENOMIC DNA]</scope>
    <source>
        <strain evidence="6 7">MSK.17.11</strain>
        <strain evidence="5 8">MSK.17.38</strain>
    </source>
</reference>
<dbReference type="InterPro" id="IPR010982">
    <property type="entry name" value="Lambda_DNA-bd_dom_sf"/>
</dbReference>
<gene>
    <name evidence="6" type="ORF">G5A66_09370</name>
    <name evidence="5" type="ORF">G5A75_09390</name>
</gene>
<evidence type="ECO:0000256" key="1">
    <source>
        <dbReference type="ARBA" id="ARBA00023015"/>
    </source>
</evidence>
<dbReference type="SUPFAM" id="SSF47413">
    <property type="entry name" value="lambda repressor-like DNA-binding domains"/>
    <property type="match status" value="1"/>
</dbReference>
<evidence type="ECO:0000313" key="5">
    <source>
        <dbReference type="EMBL" id="NSK15074.1"/>
    </source>
</evidence>
<dbReference type="SMART" id="SM00530">
    <property type="entry name" value="HTH_XRE"/>
    <property type="match status" value="1"/>
</dbReference>
<dbReference type="PROSITE" id="PS50943">
    <property type="entry name" value="HTH_CROC1"/>
    <property type="match status" value="1"/>
</dbReference>
<name>A0A850HI82_9FIRM</name>
<keyword evidence="2" id="KW-0238">DNA-binding</keyword>
<evidence type="ECO:0000313" key="7">
    <source>
        <dbReference type="Proteomes" id="UP000528555"/>
    </source>
</evidence>
<proteinExistence type="predicted"/>
<keyword evidence="3" id="KW-0804">Transcription</keyword>
<reference evidence="6" key="2">
    <citation type="submission" date="2020-02" db="EMBL/GenBank/DDBJ databases">
        <authorList>
            <person name="Littmann E."/>
            <person name="Sorbara M."/>
        </authorList>
    </citation>
    <scope>NUCLEOTIDE SEQUENCE</scope>
    <source>
        <strain evidence="6">MSK.17.11</strain>
        <strain evidence="5">MSK.17.38</strain>
    </source>
</reference>